<comment type="caution">
    <text evidence="1">The sequence shown here is derived from an EMBL/GenBank/DDBJ whole genome shotgun (WGS) entry which is preliminary data.</text>
</comment>
<accession>A0A917C1F8</accession>
<dbReference type="Gene3D" id="3.40.50.10680">
    <property type="entry name" value="CofD-like domains"/>
    <property type="match status" value="1"/>
</dbReference>
<dbReference type="InterPro" id="IPR027591">
    <property type="entry name" value="CofD-rel_GAK"/>
</dbReference>
<evidence type="ECO:0008006" key="3">
    <source>
        <dbReference type="Google" id="ProtNLM"/>
    </source>
</evidence>
<dbReference type="Pfam" id="PF01933">
    <property type="entry name" value="CofD"/>
    <property type="match status" value="1"/>
</dbReference>
<dbReference type="RefSeq" id="WP_188665027.1">
    <property type="nucleotide sequence ID" value="NZ_BMHV01000015.1"/>
</dbReference>
<sequence length="397" mass="44299">MKKTTVSRTVTMPDMLRAARYEKAPEYGPRVLFFSGGTALTETSRILKKFTHNSIHLVTPFDSGGSSAILRKAFDMPAIGDMRSRMMALADERISGSPEIFSLFAHRLPKEARRKDLLMQLQAMASGKDPQVAAIKQPMRRLIRTHLSMFLDAMPDDFDLRGASIGNLILSAGYLNHRKQMDPVIFMFSKLVNVLGEVTTIVNDTLHLAARLEDGQVIYGQHMITGKEVCKIDKALDELFLVKDLKTQKRTTAQISKKKKRFIDDADLICFPPGSFYTSIIANLLPKGVGQAIARKKCPKVYVPSLGDDPERIGLSMDDSIFKLIEYLCLDTGEDTPASTFMTHVFIDSENGQNLLPETKAKLRKEKISLIDTRLVAPQSAPYYDPQLLVTALLSLT</sequence>
<dbReference type="AlphaFoldDB" id="A0A917C1F8"/>
<protein>
    <recommendedName>
        <fullName evidence="3">GAK system CofD-like protein</fullName>
    </recommendedName>
</protein>
<reference evidence="1" key="2">
    <citation type="submission" date="2020-09" db="EMBL/GenBank/DDBJ databases">
        <authorList>
            <person name="Sun Q."/>
            <person name="Zhou Y."/>
        </authorList>
    </citation>
    <scope>NUCLEOTIDE SEQUENCE</scope>
    <source>
        <strain evidence="1">CGMCC 1.15254</strain>
    </source>
</reference>
<dbReference type="InterPro" id="IPR002882">
    <property type="entry name" value="CofD"/>
</dbReference>
<dbReference type="SUPFAM" id="SSF142338">
    <property type="entry name" value="CofD-like"/>
    <property type="match status" value="1"/>
</dbReference>
<dbReference type="NCBIfam" id="TIGR04357">
    <property type="entry name" value="CofD_rel_GAK"/>
    <property type="match status" value="1"/>
</dbReference>
<dbReference type="Proteomes" id="UP000632498">
    <property type="component" value="Unassembled WGS sequence"/>
</dbReference>
<keyword evidence="2" id="KW-1185">Reference proteome</keyword>
<organism evidence="1 2">
    <name type="scientific">Terasakiella brassicae</name>
    <dbReference type="NCBI Taxonomy" id="1634917"/>
    <lineage>
        <taxon>Bacteria</taxon>
        <taxon>Pseudomonadati</taxon>
        <taxon>Pseudomonadota</taxon>
        <taxon>Alphaproteobacteria</taxon>
        <taxon>Rhodospirillales</taxon>
        <taxon>Terasakiellaceae</taxon>
        <taxon>Terasakiella</taxon>
    </lineage>
</organism>
<dbReference type="EMBL" id="BMHV01000015">
    <property type="protein sequence ID" value="GGF67729.1"/>
    <property type="molecule type" value="Genomic_DNA"/>
</dbReference>
<dbReference type="CDD" id="cd07187">
    <property type="entry name" value="YvcK_like"/>
    <property type="match status" value="1"/>
</dbReference>
<reference evidence="1" key="1">
    <citation type="journal article" date="2014" name="Int. J. Syst. Evol. Microbiol.">
        <title>Complete genome sequence of Corynebacterium casei LMG S-19264T (=DSM 44701T), isolated from a smear-ripened cheese.</title>
        <authorList>
            <consortium name="US DOE Joint Genome Institute (JGI-PGF)"/>
            <person name="Walter F."/>
            <person name="Albersmeier A."/>
            <person name="Kalinowski J."/>
            <person name="Ruckert C."/>
        </authorList>
    </citation>
    <scope>NUCLEOTIDE SEQUENCE</scope>
    <source>
        <strain evidence="1">CGMCC 1.15254</strain>
    </source>
</reference>
<dbReference type="InterPro" id="IPR038136">
    <property type="entry name" value="CofD-like_dom_sf"/>
</dbReference>
<dbReference type="PANTHER" id="PTHR31240">
    <property type="entry name" value="MATERNAL EFFECT EMBRYO ARREST 18"/>
    <property type="match status" value="1"/>
</dbReference>
<dbReference type="PANTHER" id="PTHR31240:SF0">
    <property type="entry name" value="MATERNAL EFFECT EMBRYO ARREST 18"/>
    <property type="match status" value="1"/>
</dbReference>
<evidence type="ECO:0000313" key="2">
    <source>
        <dbReference type="Proteomes" id="UP000632498"/>
    </source>
</evidence>
<evidence type="ECO:0000313" key="1">
    <source>
        <dbReference type="EMBL" id="GGF67729.1"/>
    </source>
</evidence>
<name>A0A917C1F8_9PROT</name>
<proteinExistence type="predicted"/>
<gene>
    <name evidence="1" type="ORF">GCM10011332_22310</name>
</gene>
<dbReference type="GO" id="GO:0043743">
    <property type="term" value="F:LPPG:FO 2-phospho-L-lactate transferase activity"/>
    <property type="evidence" value="ECO:0007669"/>
    <property type="project" value="InterPro"/>
</dbReference>